<organism evidence="1 2">
    <name type="scientific">Actinokineospora diospyrosa</name>
    <dbReference type="NCBI Taxonomy" id="103728"/>
    <lineage>
        <taxon>Bacteria</taxon>
        <taxon>Bacillati</taxon>
        <taxon>Actinomycetota</taxon>
        <taxon>Actinomycetes</taxon>
        <taxon>Pseudonocardiales</taxon>
        <taxon>Pseudonocardiaceae</taxon>
        <taxon>Actinokineospora</taxon>
    </lineage>
</organism>
<sequence>MSSNRRQSAASDEWSATVRAALLHCSALCMDSTSLAAAILVGDVGVPFASVMTTTFLKTAATTKGVEVPTGDSRGVPAGVLSLFQPNAAAARGPTDLLCYACVNVTDCDWVSTITA</sequence>
<comment type="caution">
    <text evidence="1">The sequence shown here is derived from an EMBL/GenBank/DDBJ whole genome shotgun (WGS) entry which is preliminary data.</text>
</comment>
<evidence type="ECO:0000313" key="2">
    <source>
        <dbReference type="Proteomes" id="UP001205185"/>
    </source>
</evidence>
<dbReference type="EMBL" id="JAMTCO010000016">
    <property type="protein sequence ID" value="MCP2273422.1"/>
    <property type="molecule type" value="Genomic_DNA"/>
</dbReference>
<accession>A0ABT1IL91</accession>
<protein>
    <submittedName>
        <fullName evidence="1">Uncharacterized protein</fullName>
    </submittedName>
</protein>
<evidence type="ECO:0000313" key="1">
    <source>
        <dbReference type="EMBL" id="MCP2273422.1"/>
    </source>
</evidence>
<reference evidence="1 2" key="1">
    <citation type="submission" date="2022-06" db="EMBL/GenBank/DDBJ databases">
        <title>Genomic Encyclopedia of Archaeal and Bacterial Type Strains, Phase II (KMG-II): from individual species to whole genera.</title>
        <authorList>
            <person name="Goeker M."/>
        </authorList>
    </citation>
    <scope>NUCLEOTIDE SEQUENCE [LARGE SCALE GENOMIC DNA]</scope>
    <source>
        <strain evidence="1 2">DSM 44255</strain>
    </source>
</reference>
<name>A0ABT1IL91_9PSEU</name>
<proteinExistence type="predicted"/>
<dbReference type="Proteomes" id="UP001205185">
    <property type="component" value="Unassembled WGS sequence"/>
</dbReference>
<keyword evidence="2" id="KW-1185">Reference proteome</keyword>
<gene>
    <name evidence="1" type="ORF">LV75_005951</name>
</gene>